<dbReference type="GO" id="GO:0000160">
    <property type="term" value="P:phosphorelay signal transduction system"/>
    <property type="evidence" value="ECO:0007669"/>
    <property type="project" value="InterPro"/>
</dbReference>
<reference evidence="4 5" key="1">
    <citation type="submission" date="2007-06" db="EMBL/GenBank/DDBJ databases">
        <authorList>
            <person name="Shimkets L."/>
            <person name="Ferriera S."/>
            <person name="Johnson J."/>
            <person name="Kravitz S."/>
            <person name="Beeson K."/>
            <person name="Sutton G."/>
            <person name="Rogers Y.-H."/>
            <person name="Friedman R."/>
            <person name="Frazier M."/>
            <person name="Venter J.C."/>
        </authorList>
    </citation>
    <scope>NUCLEOTIDE SEQUENCE [LARGE SCALE GENOMIC DNA]</scope>
    <source>
        <strain evidence="4 5">SIR-1</strain>
    </source>
</reference>
<evidence type="ECO:0000256" key="2">
    <source>
        <dbReference type="PROSITE-ProRule" id="PRU00169"/>
    </source>
</evidence>
<evidence type="ECO:0000256" key="1">
    <source>
        <dbReference type="ARBA" id="ARBA00022553"/>
    </source>
</evidence>
<proteinExistence type="predicted"/>
<gene>
    <name evidence="4" type="ORF">PPSIR1_21809</name>
</gene>
<evidence type="ECO:0000259" key="3">
    <source>
        <dbReference type="PROSITE" id="PS50110"/>
    </source>
</evidence>
<dbReference type="Proteomes" id="UP000005801">
    <property type="component" value="Unassembled WGS sequence"/>
</dbReference>
<name>A6FXK9_9BACT</name>
<dbReference type="STRING" id="391625.PPSIR1_21809"/>
<accession>A6FXK9</accession>
<keyword evidence="5" id="KW-1185">Reference proteome</keyword>
<dbReference type="AlphaFoldDB" id="A6FXK9"/>
<feature type="modified residue" description="4-aspartylphosphate" evidence="2">
    <location>
        <position position="56"/>
    </location>
</feature>
<dbReference type="InterPro" id="IPR001789">
    <property type="entry name" value="Sig_transdc_resp-reg_receiver"/>
</dbReference>
<keyword evidence="4" id="KW-0238">DNA-binding</keyword>
<dbReference type="SUPFAM" id="SSF52172">
    <property type="entry name" value="CheY-like"/>
    <property type="match status" value="1"/>
</dbReference>
<keyword evidence="1 2" id="KW-0597">Phosphoprotein</keyword>
<sequence>MQAAKKKLLIVDDDSMLRDALVHMLERAGHQCEGAADGDEGLERILDRGYDLVITDMRMPSMSGIEMIRAVRRALGPNPPFILLSGYHDFEEDELRAAGASLVLQKPLRPRTIRESVASLLAG</sequence>
<dbReference type="InterPro" id="IPR011006">
    <property type="entry name" value="CheY-like_superfamily"/>
</dbReference>
<evidence type="ECO:0000313" key="5">
    <source>
        <dbReference type="Proteomes" id="UP000005801"/>
    </source>
</evidence>
<dbReference type="PANTHER" id="PTHR44591">
    <property type="entry name" value="STRESS RESPONSE REGULATOR PROTEIN 1"/>
    <property type="match status" value="1"/>
</dbReference>
<feature type="domain" description="Response regulatory" evidence="3">
    <location>
        <begin position="7"/>
        <end position="121"/>
    </location>
</feature>
<dbReference type="Gene3D" id="3.40.50.2300">
    <property type="match status" value="1"/>
</dbReference>
<comment type="caution">
    <text evidence="4">The sequence shown here is derived from an EMBL/GenBank/DDBJ whole genome shotgun (WGS) entry which is preliminary data.</text>
</comment>
<dbReference type="Pfam" id="PF00072">
    <property type="entry name" value="Response_reg"/>
    <property type="match status" value="1"/>
</dbReference>
<dbReference type="PANTHER" id="PTHR44591:SF3">
    <property type="entry name" value="RESPONSE REGULATORY DOMAIN-CONTAINING PROTEIN"/>
    <property type="match status" value="1"/>
</dbReference>
<dbReference type="InterPro" id="IPR050595">
    <property type="entry name" value="Bact_response_regulator"/>
</dbReference>
<dbReference type="eggNOG" id="COG2204">
    <property type="taxonomic scope" value="Bacteria"/>
</dbReference>
<dbReference type="GO" id="GO:0003677">
    <property type="term" value="F:DNA binding"/>
    <property type="evidence" value="ECO:0007669"/>
    <property type="project" value="UniProtKB-KW"/>
</dbReference>
<protein>
    <submittedName>
        <fullName evidence="4">Sigma-54 dependent DNA-binding response regulator</fullName>
    </submittedName>
</protein>
<evidence type="ECO:0000313" key="4">
    <source>
        <dbReference type="EMBL" id="EDM81597.1"/>
    </source>
</evidence>
<dbReference type="PROSITE" id="PS50110">
    <property type="entry name" value="RESPONSE_REGULATORY"/>
    <property type="match status" value="1"/>
</dbReference>
<organism evidence="4 5">
    <name type="scientific">Plesiocystis pacifica SIR-1</name>
    <dbReference type="NCBI Taxonomy" id="391625"/>
    <lineage>
        <taxon>Bacteria</taxon>
        <taxon>Pseudomonadati</taxon>
        <taxon>Myxococcota</taxon>
        <taxon>Polyangia</taxon>
        <taxon>Nannocystales</taxon>
        <taxon>Nannocystaceae</taxon>
        <taxon>Plesiocystis</taxon>
    </lineage>
</organism>
<dbReference type="SMART" id="SM00448">
    <property type="entry name" value="REC"/>
    <property type="match status" value="1"/>
</dbReference>
<dbReference type="EMBL" id="ABCS01000002">
    <property type="protein sequence ID" value="EDM81597.1"/>
    <property type="molecule type" value="Genomic_DNA"/>
</dbReference>